<evidence type="ECO:0008006" key="3">
    <source>
        <dbReference type="Google" id="ProtNLM"/>
    </source>
</evidence>
<gene>
    <name evidence="1" type="ORF">ABIF29_001785</name>
</gene>
<sequence length="50" mass="5304">MERKLASRHQCVCCGGMIEEIVDDEAIGLDVRIGLLRMSAGSSATNAPQA</sequence>
<reference evidence="1 2" key="1">
    <citation type="submission" date="2024-07" db="EMBL/GenBank/DDBJ databases">
        <title>Genomic Encyclopedia of Type Strains, Phase V (KMG-V): Genome sequencing to study the core and pangenomes of soil and plant-associated prokaryotes.</title>
        <authorList>
            <person name="Whitman W."/>
        </authorList>
    </citation>
    <scope>NUCLEOTIDE SEQUENCE [LARGE SCALE GENOMIC DNA]</scope>
    <source>
        <strain evidence="1 2">USDA 415</strain>
    </source>
</reference>
<comment type="caution">
    <text evidence="1">The sequence shown here is derived from an EMBL/GenBank/DDBJ whole genome shotgun (WGS) entry which is preliminary data.</text>
</comment>
<keyword evidence="2" id="KW-1185">Reference proteome</keyword>
<proteinExistence type="predicted"/>
<name>A0ABV4EV44_BRAEL</name>
<organism evidence="1 2">
    <name type="scientific">Bradyrhizobium elkanii</name>
    <dbReference type="NCBI Taxonomy" id="29448"/>
    <lineage>
        <taxon>Bacteria</taxon>
        <taxon>Pseudomonadati</taxon>
        <taxon>Pseudomonadota</taxon>
        <taxon>Alphaproteobacteria</taxon>
        <taxon>Hyphomicrobiales</taxon>
        <taxon>Nitrobacteraceae</taxon>
        <taxon>Bradyrhizobium</taxon>
    </lineage>
</organism>
<dbReference type="EMBL" id="JBGBZA010000002">
    <property type="protein sequence ID" value="MEY9314986.1"/>
    <property type="molecule type" value="Genomic_DNA"/>
</dbReference>
<dbReference type="GeneID" id="92956592"/>
<accession>A0ABV4EV44</accession>
<evidence type="ECO:0000313" key="1">
    <source>
        <dbReference type="EMBL" id="MEY9314986.1"/>
    </source>
</evidence>
<dbReference type="Proteomes" id="UP001565471">
    <property type="component" value="Unassembled WGS sequence"/>
</dbReference>
<protein>
    <recommendedName>
        <fullName evidence="3">Transposase</fullName>
    </recommendedName>
</protein>
<dbReference type="RefSeq" id="WP_157183437.1">
    <property type="nucleotide sequence ID" value="NZ_BJNL01000057.1"/>
</dbReference>
<evidence type="ECO:0000313" key="2">
    <source>
        <dbReference type="Proteomes" id="UP001565471"/>
    </source>
</evidence>